<feature type="domain" description="DUF7151" evidence="6">
    <location>
        <begin position="27"/>
        <end position="70"/>
    </location>
</feature>
<dbReference type="InterPro" id="IPR018247">
    <property type="entry name" value="EF_Hand_1_Ca_BS"/>
</dbReference>
<dbReference type="Proteomes" id="UP000028547">
    <property type="component" value="Unassembled WGS sequence"/>
</dbReference>
<evidence type="ECO:0000259" key="6">
    <source>
        <dbReference type="Pfam" id="PF23657"/>
    </source>
</evidence>
<evidence type="ECO:0000256" key="1">
    <source>
        <dbReference type="ARBA" id="ARBA00004191"/>
    </source>
</evidence>
<name>A0A084SGI2_9BACT</name>
<keyword evidence="5" id="KW-0325">Glycoprotein</keyword>
<dbReference type="Gene3D" id="3.80.20.20">
    <property type="entry name" value="Receptor L-domain"/>
    <property type="match status" value="1"/>
</dbReference>
<proteinExistence type="predicted"/>
<keyword evidence="4" id="KW-0732">Signal</keyword>
<dbReference type="GO" id="GO:0030313">
    <property type="term" value="C:cell envelope"/>
    <property type="evidence" value="ECO:0007669"/>
    <property type="project" value="UniProtKB-SubCell"/>
</dbReference>
<dbReference type="AlphaFoldDB" id="A0A084SGI2"/>
<feature type="domain" description="DUF7151" evidence="6">
    <location>
        <begin position="188"/>
        <end position="231"/>
    </location>
</feature>
<dbReference type="PANTHER" id="PTHR31018:SF3">
    <property type="entry name" value="RECEPTOR PROTEIN-TYROSINE KINASE"/>
    <property type="match status" value="1"/>
</dbReference>
<reference evidence="7 8" key="1">
    <citation type="submission" date="2014-07" db="EMBL/GenBank/DDBJ databases">
        <title>Draft Genome Sequence of Gephyronic Acid Producer, Cystobacter violaceus Strain Cb vi76.</title>
        <authorList>
            <person name="Stevens D.C."/>
            <person name="Young J."/>
            <person name="Carmichael R."/>
            <person name="Tan J."/>
            <person name="Taylor R.E."/>
        </authorList>
    </citation>
    <scope>NUCLEOTIDE SEQUENCE [LARGE SCALE GENOMIC DNA]</scope>
    <source>
        <strain evidence="7 8">Cb vi76</strain>
    </source>
</reference>
<keyword evidence="2" id="KW-0134">Cell wall</keyword>
<evidence type="ECO:0000313" key="8">
    <source>
        <dbReference type="Proteomes" id="UP000028547"/>
    </source>
</evidence>
<feature type="domain" description="DUF7151" evidence="6">
    <location>
        <begin position="141"/>
        <end position="180"/>
    </location>
</feature>
<evidence type="ECO:0000256" key="3">
    <source>
        <dbReference type="ARBA" id="ARBA00022525"/>
    </source>
</evidence>
<accession>A0A084SGI2</accession>
<evidence type="ECO:0000256" key="5">
    <source>
        <dbReference type="ARBA" id="ARBA00023180"/>
    </source>
</evidence>
<evidence type="ECO:0000313" key="7">
    <source>
        <dbReference type="EMBL" id="KFA87567.1"/>
    </source>
</evidence>
<dbReference type="PANTHER" id="PTHR31018">
    <property type="entry name" value="SPORULATION-SPECIFIC PROTEIN-RELATED"/>
    <property type="match status" value="1"/>
</dbReference>
<dbReference type="InterPro" id="IPR036941">
    <property type="entry name" value="Rcpt_L-dom_sf"/>
</dbReference>
<dbReference type="InterPro" id="IPR055575">
    <property type="entry name" value="DUF7151"/>
</dbReference>
<protein>
    <recommendedName>
        <fullName evidence="6">DUF7151 domain-containing protein</fullName>
    </recommendedName>
</protein>
<comment type="subcellular location">
    <subcellularLocation>
        <location evidence="1">Secreted</location>
        <location evidence="1">Cell wall</location>
    </subcellularLocation>
</comment>
<comment type="caution">
    <text evidence="7">The sequence shown here is derived from an EMBL/GenBank/DDBJ whole genome shotgun (WGS) entry which is preliminary data.</text>
</comment>
<evidence type="ECO:0000256" key="4">
    <source>
        <dbReference type="ARBA" id="ARBA00022729"/>
    </source>
</evidence>
<dbReference type="InterPro" id="IPR051648">
    <property type="entry name" value="CWI-Assembly_Regulator"/>
</dbReference>
<dbReference type="SUPFAM" id="SSF52058">
    <property type="entry name" value="L domain-like"/>
    <property type="match status" value="3"/>
</dbReference>
<sequence length="650" mass="69236">MWSLVAVLGLACGDVPRETVKSTPAVLVRVEEEAAGTACALGGRAIRRGTDRNGDGQLADAEVEAVDHVCRSEAPPPGEPVVLLTQTPEAPGANCTAGGVLVRAGADTNGNGVLEDAEVTRSFYGCQTEPEAPLAVRTRERNEPPGAHCAEGGVAIQAGADANRDGVLSDDEVESTSYVCGEPEHPVLTRTEAIAAGTECADGGSRVFAGRDDNANGFLEASEVEKTLTLCRARPDYWTYYGEYTIRNAADVVALARVGHIMGLLRIEASSAEQIDLPLLKTVRGLVIQNNPLLKRFSSGLEYVNGGVVVLDNPLLKYVDLAGGPIKGDVIITRNARLVSFSVSDLTDISGHVVVEDNASLTELWGLASVRHIGGNLTVKNNASLHHSGWASIGFSGPRSILGQLTVLQNPELAEFATQLAVMGGGITVQDNPKLEHFRVHGLTSLPGSLVLRGNPVLYWLQGLETLRLVQGDLHLEGFQFLDQLHLDALEHVGGSFRFIDNDAIYGLQYLEKLVSIGGWLVLTDNLLLSNPRFLTLRSANGVVLERNANLTYAGGLSDLRSLLWLEVNDNPKLSQLRGLSNLVTAYTVKVSGNPELASLDLSALSWVESLTLTNNTKLPTCLAMALRTQVAAHLFSTTISGNLEPSSCP</sequence>
<evidence type="ECO:0000256" key="2">
    <source>
        <dbReference type="ARBA" id="ARBA00022512"/>
    </source>
</evidence>
<dbReference type="EMBL" id="JPMI01000367">
    <property type="protein sequence ID" value="KFA87567.1"/>
    <property type="molecule type" value="Genomic_DNA"/>
</dbReference>
<dbReference type="Pfam" id="PF23657">
    <property type="entry name" value="DUF7151"/>
    <property type="match status" value="4"/>
</dbReference>
<feature type="domain" description="DUF7151" evidence="6">
    <location>
        <begin position="83"/>
        <end position="126"/>
    </location>
</feature>
<organism evidence="7 8">
    <name type="scientific">Archangium violaceum Cb vi76</name>
    <dbReference type="NCBI Taxonomy" id="1406225"/>
    <lineage>
        <taxon>Bacteria</taxon>
        <taxon>Pseudomonadati</taxon>
        <taxon>Myxococcota</taxon>
        <taxon>Myxococcia</taxon>
        <taxon>Myxococcales</taxon>
        <taxon>Cystobacterineae</taxon>
        <taxon>Archangiaceae</taxon>
        <taxon>Archangium</taxon>
    </lineage>
</organism>
<keyword evidence="3" id="KW-0964">Secreted</keyword>
<gene>
    <name evidence="7" type="ORF">Q664_46960</name>
</gene>
<dbReference type="PROSITE" id="PS00018">
    <property type="entry name" value="EF_HAND_1"/>
    <property type="match status" value="3"/>
</dbReference>